<feature type="non-terminal residue" evidence="2">
    <location>
        <position position="81"/>
    </location>
</feature>
<organism evidence="2 3">
    <name type="scientific">Paxillus rubicundulus Ve08.2h10</name>
    <dbReference type="NCBI Taxonomy" id="930991"/>
    <lineage>
        <taxon>Eukaryota</taxon>
        <taxon>Fungi</taxon>
        <taxon>Dikarya</taxon>
        <taxon>Basidiomycota</taxon>
        <taxon>Agaricomycotina</taxon>
        <taxon>Agaricomycetes</taxon>
        <taxon>Agaricomycetidae</taxon>
        <taxon>Boletales</taxon>
        <taxon>Paxilineae</taxon>
        <taxon>Paxillaceae</taxon>
        <taxon>Paxillus</taxon>
    </lineage>
</organism>
<protein>
    <submittedName>
        <fullName evidence="2">Unplaced genomic scaffold scaffold_4668, whole genome shotgun sequence</fullName>
    </submittedName>
</protein>
<dbReference type="EMBL" id="KN829490">
    <property type="protein sequence ID" value="KIK73708.1"/>
    <property type="molecule type" value="Genomic_DNA"/>
</dbReference>
<dbReference type="AlphaFoldDB" id="A0A0D0CDR3"/>
<accession>A0A0D0CDR3</accession>
<evidence type="ECO:0000256" key="1">
    <source>
        <dbReference type="SAM" id="MobiDB-lite"/>
    </source>
</evidence>
<dbReference type="HOGENOM" id="CLU_192617_0_0_1"/>
<reference evidence="2 3" key="1">
    <citation type="submission" date="2014-04" db="EMBL/GenBank/DDBJ databases">
        <authorList>
            <consortium name="DOE Joint Genome Institute"/>
            <person name="Kuo A."/>
            <person name="Kohler A."/>
            <person name="Jargeat P."/>
            <person name="Nagy L.G."/>
            <person name="Floudas D."/>
            <person name="Copeland A."/>
            <person name="Barry K.W."/>
            <person name="Cichocki N."/>
            <person name="Veneault-Fourrey C."/>
            <person name="LaButti K."/>
            <person name="Lindquist E.A."/>
            <person name="Lipzen A."/>
            <person name="Lundell T."/>
            <person name="Morin E."/>
            <person name="Murat C."/>
            <person name="Sun H."/>
            <person name="Tunlid A."/>
            <person name="Henrissat B."/>
            <person name="Grigoriev I.V."/>
            <person name="Hibbett D.S."/>
            <person name="Martin F."/>
            <person name="Nordberg H.P."/>
            <person name="Cantor M.N."/>
            <person name="Hua S.X."/>
        </authorList>
    </citation>
    <scope>NUCLEOTIDE SEQUENCE [LARGE SCALE GENOMIC DNA]</scope>
    <source>
        <strain evidence="2 3">Ve08.2h10</strain>
    </source>
</reference>
<dbReference type="OrthoDB" id="3187908at2759"/>
<gene>
    <name evidence="2" type="ORF">PAXRUDRAFT_76887</name>
</gene>
<sequence>MLHLVTRAKNANQHPGLILSEGKQIRRTSEQKQANDAQAKQVRQEQVATQEQGIKHLARIISKAEKGEEDLLTRHPRPQPQ</sequence>
<dbReference type="Proteomes" id="UP000054538">
    <property type="component" value="Unassembled WGS sequence"/>
</dbReference>
<evidence type="ECO:0000313" key="2">
    <source>
        <dbReference type="EMBL" id="KIK73708.1"/>
    </source>
</evidence>
<name>A0A0D0CDR3_9AGAM</name>
<feature type="region of interest" description="Disordered" evidence="1">
    <location>
        <begin position="1"/>
        <end position="51"/>
    </location>
</feature>
<dbReference type="InParanoid" id="A0A0D0CDR3"/>
<keyword evidence="3" id="KW-1185">Reference proteome</keyword>
<proteinExistence type="predicted"/>
<evidence type="ECO:0000313" key="3">
    <source>
        <dbReference type="Proteomes" id="UP000054538"/>
    </source>
</evidence>
<reference evidence="3" key="2">
    <citation type="submission" date="2015-01" db="EMBL/GenBank/DDBJ databases">
        <title>Evolutionary Origins and Diversification of the Mycorrhizal Mutualists.</title>
        <authorList>
            <consortium name="DOE Joint Genome Institute"/>
            <consortium name="Mycorrhizal Genomics Consortium"/>
            <person name="Kohler A."/>
            <person name="Kuo A."/>
            <person name="Nagy L.G."/>
            <person name="Floudas D."/>
            <person name="Copeland A."/>
            <person name="Barry K.W."/>
            <person name="Cichocki N."/>
            <person name="Veneault-Fourrey C."/>
            <person name="LaButti K."/>
            <person name="Lindquist E.A."/>
            <person name="Lipzen A."/>
            <person name="Lundell T."/>
            <person name="Morin E."/>
            <person name="Murat C."/>
            <person name="Riley R."/>
            <person name="Ohm R."/>
            <person name="Sun H."/>
            <person name="Tunlid A."/>
            <person name="Henrissat B."/>
            <person name="Grigoriev I.V."/>
            <person name="Hibbett D.S."/>
            <person name="Martin F."/>
        </authorList>
    </citation>
    <scope>NUCLEOTIDE SEQUENCE [LARGE SCALE GENOMIC DNA]</scope>
    <source>
        <strain evidence="3">Ve08.2h10</strain>
    </source>
</reference>